<gene>
    <name evidence="2" type="ORF">N7494_005556</name>
</gene>
<organism evidence="2 3">
    <name type="scientific">Penicillium frequentans</name>
    <dbReference type="NCBI Taxonomy" id="3151616"/>
    <lineage>
        <taxon>Eukaryota</taxon>
        <taxon>Fungi</taxon>
        <taxon>Dikarya</taxon>
        <taxon>Ascomycota</taxon>
        <taxon>Pezizomycotina</taxon>
        <taxon>Eurotiomycetes</taxon>
        <taxon>Eurotiomycetidae</taxon>
        <taxon>Eurotiales</taxon>
        <taxon>Aspergillaceae</taxon>
        <taxon>Penicillium</taxon>
    </lineage>
</organism>
<proteinExistence type="predicted"/>
<keyword evidence="3" id="KW-1185">Reference proteome</keyword>
<evidence type="ECO:0000256" key="1">
    <source>
        <dbReference type="SAM" id="MobiDB-lite"/>
    </source>
</evidence>
<dbReference type="Proteomes" id="UP001220324">
    <property type="component" value="Unassembled WGS sequence"/>
</dbReference>
<evidence type="ECO:0000313" key="3">
    <source>
        <dbReference type="Proteomes" id="UP001220324"/>
    </source>
</evidence>
<feature type="region of interest" description="Disordered" evidence="1">
    <location>
        <begin position="195"/>
        <end position="243"/>
    </location>
</feature>
<reference evidence="2 3" key="1">
    <citation type="journal article" date="2023" name="IMA Fungus">
        <title>Comparative genomic study of the Penicillium genus elucidates a diverse pangenome and 15 lateral gene transfer events.</title>
        <authorList>
            <person name="Petersen C."/>
            <person name="Sorensen T."/>
            <person name="Nielsen M.R."/>
            <person name="Sondergaard T.E."/>
            <person name="Sorensen J.L."/>
            <person name="Fitzpatrick D.A."/>
            <person name="Frisvad J.C."/>
            <person name="Nielsen K.L."/>
        </authorList>
    </citation>
    <scope>NUCLEOTIDE SEQUENCE [LARGE SCALE GENOMIC DNA]</scope>
    <source>
        <strain evidence="2 3">IBT 35679</strain>
    </source>
</reference>
<protein>
    <submittedName>
        <fullName evidence="2">Uncharacterized protein</fullName>
    </submittedName>
</protein>
<evidence type="ECO:0000313" key="2">
    <source>
        <dbReference type="EMBL" id="KAJ5540480.1"/>
    </source>
</evidence>
<name>A0AAD6GFS3_9EURO</name>
<comment type="caution">
    <text evidence="2">The sequence shown here is derived from an EMBL/GenBank/DDBJ whole genome shotgun (WGS) entry which is preliminary data.</text>
</comment>
<dbReference type="EMBL" id="JAQIZZ010000005">
    <property type="protein sequence ID" value="KAJ5540480.1"/>
    <property type="molecule type" value="Genomic_DNA"/>
</dbReference>
<dbReference type="AlphaFoldDB" id="A0AAD6GFS3"/>
<accession>A0AAD6GFS3</accession>
<sequence>MLTRKLNLDNTTNPSYITQILQFIRALPRRPRRARLNQSPQLCGVHHQMNPEVTTDILQLIQREITVHFHPFDTHSAEVPPFGTKTLADLRALKGMWTPPNTVLVPPKAWQYQVNKCPGCMLARIRSKKETLRDLRIVLLTRTDECCKDSMHRLITFIDDCIGQFGNDEAEEIFATVINLAQDMKDIRRACINAGQSDREHSNEGGRKSHPVDSFSGHETGKLRPSEPSLTSHQAYHRPPKADYESGEAWGDLPQQIDDVIETYIWFGRKGPYIGHILVPEAMNASENQDRMLWTNGKSKRDGVVGFPSE</sequence>
<feature type="compositionally biased region" description="Basic and acidic residues" evidence="1">
    <location>
        <begin position="197"/>
        <end position="211"/>
    </location>
</feature>